<reference evidence="1" key="1">
    <citation type="submission" date="2021-06" db="EMBL/GenBank/DDBJ databases">
        <authorList>
            <person name="Kallberg Y."/>
            <person name="Tangrot J."/>
            <person name="Rosling A."/>
        </authorList>
    </citation>
    <scope>NUCLEOTIDE SEQUENCE</scope>
    <source>
        <strain evidence="1">FL966</strain>
    </source>
</reference>
<dbReference type="Proteomes" id="UP000789759">
    <property type="component" value="Unassembled WGS sequence"/>
</dbReference>
<comment type="caution">
    <text evidence="1">The sequence shown here is derived from an EMBL/GenBank/DDBJ whole genome shotgun (WGS) entry which is preliminary data.</text>
</comment>
<organism evidence="1 2">
    <name type="scientific">Cetraspora pellucida</name>
    <dbReference type="NCBI Taxonomy" id="1433469"/>
    <lineage>
        <taxon>Eukaryota</taxon>
        <taxon>Fungi</taxon>
        <taxon>Fungi incertae sedis</taxon>
        <taxon>Mucoromycota</taxon>
        <taxon>Glomeromycotina</taxon>
        <taxon>Glomeromycetes</taxon>
        <taxon>Diversisporales</taxon>
        <taxon>Gigasporaceae</taxon>
        <taxon>Cetraspora</taxon>
    </lineage>
</organism>
<protein>
    <submittedName>
        <fullName evidence="1">17392_t:CDS:1</fullName>
    </submittedName>
</protein>
<gene>
    <name evidence="1" type="ORF">CPELLU_LOCUS10637</name>
</gene>
<feature type="non-terminal residue" evidence="1">
    <location>
        <position position="1"/>
    </location>
</feature>
<dbReference type="AlphaFoldDB" id="A0A9N9EKW5"/>
<accession>A0A9N9EKW5</accession>
<evidence type="ECO:0000313" key="1">
    <source>
        <dbReference type="EMBL" id="CAG8678223.1"/>
    </source>
</evidence>
<proteinExistence type="predicted"/>
<name>A0A9N9EKW5_9GLOM</name>
<dbReference type="EMBL" id="CAJVQA010008862">
    <property type="protein sequence ID" value="CAG8678223.1"/>
    <property type="molecule type" value="Genomic_DNA"/>
</dbReference>
<sequence length="62" mass="7887">VLHILHEKFPDLYMERYIYFEEINQNIYNLIFQEMDINVDKKLELEKEFNEFQKLYHSFVKR</sequence>
<evidence type="ECO:0000313" key="2">
    <source>
        <dbReference type="Proteomes" id="UP000789759"/>
    </source>
</evidence>
<keyword evidence="2" id="KW-1185">Reference proteome</keyword>